<feature type="signal peptide" evidence="7">
    <location>
        <begin position="1"/>
        <end position="24"/>
    </location>
</feature>
<evidence type="ECO:0000256" key="6">
    <source>
        <dbReference type="ARBA" id="ARBA00023180"/>
    </source>
</evidence>
<keyword evidence="7" id="KW-0732">Signal</keyword>
<dbReference type="PROSITE" id="PS00149">
    <property type="entry name" value="SULFATASE_2"/>
    <property type="match status" value="1"/>
</dbReference>
<sequence length="582" mass="66385">MKPSVRVRLVVAVIIFCCSSTVCCQKSPNILYIMADDLGYNDLDWRDETLYTPNLRTLAFHQNSVQLTNSYVNQLCTPTRSAFMTGYYPFRVGTQNGVFLHMEPTGVPLLFPFLPENLRSLGYSTYLIGKWHLGYCRREFLPTSRGFDYFYGFYGPQAGYFNHSTDQWHSTLKRVVRGVDLFEELGDGESTPVFNQNGVYSTDLFANAAMEVIDVHDSTKPFFLFLSFQAVHPPLQVPKRFDEYCSRIISRPRRIYCGMLTSMDFAIGRVIEFLKKTGHYENTVIIFTSDNGGTTQFGASNHPLRGEKDTLWEGGTKTTTIVHAPKFIHTNGVRSELFHVVDWHATLLAVAGLEIQSYGTFNKKSDLSIDTNGGTTQFGASNHPLRGEKDTLWEGGTKTTTIVHAPKFIHTNGVRSELFHVVDWHATLLAVAGLEIQSYGDGINQWDYIVTGLPRLRRSRFVYNIDEHGSAIRDGEFKLIHGNADRRTRSERGKDRLYRVTEYWCCSSFKYSTVLKMNSSFLFTEDPGENNDLSKSHPKVVRRLRLKLLDLQKYMRKNVRKPVTLRGNPEVHNGTYASYWCV</sequence>
<keyword evidence="10" id="KW-1185">Reference proteome</keyword>
<dbReference type="InterPro" id="IPR000917">
    <property type="entry name" value="Sulfatase_N"/>
</dbReference>
<dbReference type="InterPro" id="IPR024607">
    <property type="entry name" value="Sulfatase_CS"/>
</dbReference>
<evidence type="ECO:0000313" key="10">
    <source>
        <dbReference type="Proteomes" id="UP000053766"/>
    </source>
</evidence>
<dbReference type="InterPro" id="IPR017850">
    <property type="entry name" value="Alkaline_phosphatase_core_sf"/>
</dbReference>
<evidence type="ECO:0000256" key="7">
    <source>
        <dbReference type="SAM" id="SignalP"/>
    </source>
</evidence>
<proteinExistence type="inferred from homology"/>
<evidence type="ECO:0000256" key="1">
    <source>
        <dbReference type="ARBA" id="ARBA00001913"/>
    </source>
</evidence>
<keyword evidence="3" id="KW-0479">Metal-binding</keyword>
<protein>
    <submittedName>
        <fullName evidence="9">Arylsulfatase</fullName>
    </submittedName>
</protein>
<dbReference type="PANTHER" id="PTHR10342:SF274">
    <property type="entry name" value="ARYLSULFATASE B"/>
    <property type="match status" value="1"/>
</dbReference>
<feature type="domain" description="Sulfatase N-terminal" evidence="8">
    <location>
        <begin position="28"/>
        <end position="352"/>
    </location>
</feature>
<dbReference type="STRING" id="29172.A0A0D8XK84"/>
<evidence type="ECO:0000256" key="2">
    <source>
        <dbReference type="ARBA" id="ARBA00008779"/>
    </source>
</evidence>
<keyword evidence="6" id="KW-0325">Glycoprotein</keyword>
<dbReference type="CDD" id="cd16029">
    <property type="entry name" value="4-S"/>
    <property type="match status" value="1"/>
</dbReference>
<keyword evidence="5" id="KW-0106">Calcium</keyword>
<comment type="cofactor">
    <cofactor evidence="1">
        <name>Ca(2+)</name>
        <dbReference type="ChEBI" id="CHEBI:29108"/>
    </cofactor>
</comment>
<evidence type="ECO:0000313" key="9">
    <source>
        <dbReference type="EMBL" id="KJH45028.1"/>
    </source>
</evidence>
<dbReference type="InterPro" id="IPR047115">
    <property type="entry name" value="ARSB"/>
</dbReference>
<dbReference type="OrthoDB" id="103349at2759"/>
<dbReference type="EMBL" id="KN716432">
    <property type="protein sequence ID" value="KJH45028.1"/>
    <property type="molecule type" value="Genomic_DNA"/>
</dbReference>
<organism evidence="9 10">
    <name type="scientific">Dictyocaulus viviparus</name>
    <name type="common">Bovine lungworm</name>
    <dbReference type="NCBI Taxonomy" id="29172"/>
    <lineage>
        <taxon>Eukaryota</taxon>
        <taxon>Metazoa</taxon>
        <taxon>Ecdysozoa</taxon>
        <taxon>Nematoda</taxon>
        <taxon>Chromadorea</taxon>
        <taxon>Rhabditida</taxon>
        <taxon>Rhabditina</taxon>
        <taxon>Rhabditomorpha</taxon>
        <taxon>Strongyloidea</taxon>
        <taxon>Metastrongylidae</taxon>
        <taxon>Dictyocaulus</taxon>
    </lineage>
</organism>
<evidence type="ECO:0000256" key="3">
    <source>
        <dbReference type="ARBA" id="ARBA00022723"/>
    </source>
</evidence>
<dbReference type="SUPFAM" id="SSF53649">
    <property type="entry name" value="Alkaline phosphatase-like"/>
    <property type="match status" value="2"/>
</dbReference>
<dbReference type="Proteomes" id="UP000053766">
    <property type="component" value="Unassembled WGS sequence"/>
</dbReference>
<accession>A0A0D8XK84</accession>
<reference evidence="9 10" key="1">
    <citation type="submission" date="2013-11" db="EMBL/GenBank/DDBJ databases">
        <title>Draft genome of the bovine lungworm Dictyocaulus viviparus.</title>
        <authorList>
            <person name="Mitreva M."/>
        </authorList>
    </citation>
    <scope>NUCLEOTIDE SEQUENCE [LARGE SCALE GENOMIC DNA]</scope>
    <source>
        <strain evidence="9 10">HannoverDv2000</strain>
    </source>
</reference>
<dbReference type="GO" id="GO:0008484">
    <property type="term" value="F:sulfuric ester hydrolase activity"/>
    <property type="evidence" value="ECO:0007669"/>
    <property type="project" value="InterPro"/>
</dbReference>
<keyword evidence="4" id="KW-0378">Hydrolase</keyword>
<name>A0A0D8XK84_DICVI</name>
<feature type="chain" id="PRO_5002335976" evidence="7">
    <location>
        <begin position="25"/>
        <end position="582"/>
    </location>
</feature>
<dbReference type="PANTHER" id="PTHR10342">
    <property type="entry name" value="ARYLSULFATASE"/>
    <property type="match status" value="1"/>
</dbReference>
<evidence type="ECO:0000256" key="5">
    <source>
        <dbReference type="ARBA" id="ARBA00022837"/>
    </source>
</evidence>
<evidence type="ECO:0000259" key="8">
    <source>
        <dbReference type="Pfam" id="PF00884"/>
    </source>
</evidence>
<dbReference type="Gene3D" id="3.30.1120.10">
    <property type="match status" value="1"/>
</dbReference>
<gene>
    <name evidence="9" type="ORF">DICVIV_08926</name>
</gene>
<dbReference type="AlphaFoldDB" id="A0A0D8XK84"/>
<dbReference type="GO" id="GO:0046872">
    <property type="term" value="F:metal ion binding"/>
    <property type="evidence" value="ECO:0007669"/>
    <property type="project" value="UniProtKB-KW"/>
</dbReference>
<dbReference type="Gene3D" id="3.40.720.10">
    <property type="entry name" value="Alkaline Phosphatase, subunit A"/>
    <property type="match status" value="2"/>
</dbReference>
<evidence type="ECO:0000256" key="4">
    <source>
        <dbReference type="ARBA" id="ARBA00022801"/>
    </source>
</evidence>
<comment type="similarity">
    <text evidence="2">Belongs to the sulfatase family.</text>
</comment>
<dbReference type="Pfam" id="PF00884">
    <property type="entry name" value="Sulfatase"/>
    <property type="match status" value="1"/>
</dbReference>
<reference evidence="10" key="2">
    <citation type="journal article" date="2016" name="Sci. Rep.">
        <title>Dictyocaulus viviparus genome, variome and transcriptome elucidate lungworm biology and support future intervention.</title>
        <authorList>
            <person name="McNulty S.N."/>
            <person name="Strube C."/>
            <person name="Rosa B.A."/>
            <person name="Martin J.C."/>
            <person name="Tyagi R."/>
            <person name="Choi Y.J."/>
            <person name="Wang Q."/>
            <person name="Hallsworth Pepin K."/>
            <person name="Zhang X."/>
            <person name="Ozersky P."/>
            <person name="Wilson R.K."/>
            <person name="Sternberg P.W."/>
            <person name="Gasser R.B."/>
            <person name="Mitreva M."/>
        </authorList>
    </citation>
    <scope>NUCLEOTIDE SEQUENCE [LARGE SCALE GENOMIC DNA]</scope>
    <source>
        <strain evidence="10">HannoverDv2000</strain>
    </source>
</reference>